<reference evidence="2" key="1">
    <citation type="journal article" date="2023" name="Science">
        <title>Genome structures resolve the early diversification of teleost fishes.</title>
        <authorList>
            <person name="Parey E."/>
            <person name="Louis A."/>
            <person name="Montfort J."/>
            <person name="Bouchez O."/>
            <person name="Roques C."/>
            <person name="Iampietro C."/>
            <person name="Lluch J."/>
            <person name="Castinel A."/>
            <person name="Donnadieu C."/>
            <person name="Desvignes T."/>
            <person name="Floi Bucao C."/>
            <person name="Jouanno E."/>
            <person name="Wen M."/>
            <person name="Mejri S."/>
            <person name="Dirks R."/>
            <person name="Jansen H."/>
            <person name="Henkel C."/>
            <person name="Chen W.J."/>
            <person name="Zahm M."/>
            <person name="Cabau C."/>
            <person name="Klopp C."/>
            <person name="Thompson A.W."/>
            <person name="Robinson-Rechavi M."/>
            <person name="Braasch I."/>
            <person name="Lecointre G."/>
            <person name="Bobe J."/>
            <person name="Postlethwait J.H."/>
            <person name="Berthelot C."/>
            <person name="Roest Crollius H."/>
            <person name="Guiguen Y."/>
        </authorList>
    </citation>
    <scope>NUCLEOTIDE SEQUENCE</scope>
    <source>
        <strain evidence="2">NC1722</strain>
    </source>
</reference>
<organism evidence="2 3">
    <name type="scientific">Aldrovandia affinis</name>
    <dbReference type="NCBI Taxonomy" id="143900"/>
    <lineage>
        <taxon>Eukaryota</taxon>
        <taxon>Metazoa</taxon>
        <taxon>Chordata</taxon>
        <taxon>Craniata</taxon>
        <taxon>Vertebrata</taxon>
        <taxon>Euteleostomi</taxon>
        <taxon>Actinopterygii</taxon>
        <taxon>Neopterygii</taxon>
        <taxon>Teleostei</taxon>
        <taxon>Notacanthiformes</taxon>
        <taxon>Halosauridae</taxon>
        <taxon>Aldrovandia</taxon>
    </lineage>
</organism>
<dbReference type="EMBL" id="JAINUG010000347">
    <property type="protein sequence ID" value="KAJ8377582.1"/>
    <property type="molecule type" value="Genomic_DNA"/>
</dbReference>
<evidence type="ECO:0000256" key="1">
    <source>
        <dbReference type="SAM" id="MobiDB-lite"/>
    </source>
</evidence>
<keyword evidence="3" id="KW-1185">Reference proteome</keyword>
<protein>
    <submittedName>
        <fullName evidence="2">Uncharacterized protein</fullName>
    </submittedName>
</protein>
<gene>
    <name evidence="2" type="ORF">AAFF_G00256000</name>
</gene>
<feature type="compositionally biased region" description="Polar residues" evidence="1">
    <location>
        <begin position="26"/>
        <end position="35"/>
    </location>
</feature>
<sequence>MGDSDTRAILPEEFTPVSADEVADSGSVSPDSQVADSPCSLSRRPPFSCPLPVSVEPVLFLSMFALALQMPLNTQYLWDRISEDLGYNGTKAGGGCRNSSQPPDPLEKVYLSLDKQS</sequence>
<dbReference type="Proteomes" id="UP001221898">
    <property type="component" value="Unassembled WGS sequence"/>
</dbReference>
<evidence type="ECO:0000313" key="3">
    <source>
        <dbReference type="Proteomes" id="UP001221898"/>
    </source>
</evidence>
<dbReference type="AlphaFoldDB" id="A0AAD7RCC5"/>
<proteinExistence type="predicted"/>
<comment type="caution">
    <text evidence="2">The sequence shown here is derived from an EMBL/GenBank/DDBJ whole genome shotgun (WGS) entry which is preliminary data.</text>
</comment>
<evidence type="ECO:0000313" key="2">
    <source>
        <dbReference type="EMBL" id="KAJ8377582.1"/>
    </source>
</evidence>
<accession>A0AAD7RCC5</accession>
<feature type="region of interest" description="Disordered" evidence="1">
    <location>
        <begin position="89"/>
        <end position="117"/>
    </location>
</feature>
<feature type="region of interest" description="Disordered" evidence="1">
    <location>
        <begin position="1"/>
        <end position="43"/>
    </location>
</feature>
<name>A0AAD7RCC5_9TELE</name>